<proteinExistence type="predicted"/>
<keyword evidence="3" id="KW-1185">Reference proteome</keyword>
<dbReference type="Proteomes" id="UP000468901">
    <property type="component" value="Unassembled WGS sequence"/>
</dbReference>
<dbReference type="InterPro" id="IPR019291">
    <property type="entry name" value="Host_attachment_protein"/>
</dbReference>
<evidence type="ECO:0000313" key="3">
    <source>
        <dbReference type="Proteomes" id="UP000468901"/>
    </source>
</evidence>
<comment type="caution">
    <text evidence="2">The sequence shown here is derived from an EMBL/GenBank/DDBJ whole genome shotgun (WGS) entry which is preliminary data.</text>
</comment>
<dbReference type="EMBL" id="WESC01000006">
    <property type="protein sequence ID" value="KAB7740511.1"/>
    <property type="molecule type" value="Genomic_DNA"/>
</dbReference>
<dbReference type="AlphaFoldDB" id="A0A6N6VJ18"/>
<organism evidence="2 3">
    <name type="scientific">Parvibaculum sedimenti</name>
    <dbReference type="NCBI Taxonomy" id="2608632"/>
    <lineage>
        <taxon>Bacteria</taxon>
        <taxon>Pseudomonadati</taxon>
        <taxon>Pseudomonadota</taxon>
        <taxon>Alphaproteobacteria</taxon>
        <taxon>Hyphomicrobiales</taxon>
        <taxon>Parvibaculaceae</taxon>
        <taxon>Parvibaculum</taxon>
    </lineage>
</organism>
<evidence type="ECO:0000313" key="2">
    <source>
        <dbReference type="EMBL" id="KAB7740511.1"/>
    </source>
</evidence>
<protein>
    <submittedName>
        <fullName evidence="2">Host attachment protein</fullName>
    </submittedName>
</protein>
<name>A0A6N6VJ18_9HYPH</name>
<feature type="region of interest" description="Disordered" evidence="1">
    <location>
        <begin position="39"/>
        <end position="74"/>
    </location>
</feature>
<gene>
    <name evidence="2" type="ORF">F2P47_08250</name>
</gene>
<accession>A0A6N6VJ18</accession>
<sequence length="149" mass="16992">MKPPHIWIVVADGETARFFSAHGRTAKLDPGVPYELRMINPPSREQGTERPGRGHESVGQLRHSVQPRVDPHREAKRTFAEEIAELLYGKTREDAFDELIIAAPPKMLGDLRDALDEKTKERVKAELHKDLTKLTPVELHAYLTAELWR</sequence>
<feature type="compositionally biased region" description="Basic and acidic residues" evidence="1">
    <location>
        <begin position="46"/>
        <end position="56"/>
    </location>
</feature>
<dbReference type="Pfam" id="PF10116">
    <property type="entry name" value="Host_attach"/>
    <property type="match status" value="1"/>
</dbReference>
<dbReference type="RefSeq" id="WP_152215875.1">
    <property type="nucleotide sequence ID" value="NZ_WESC01000006.1"/>
</dbReference>
<evidence type="ECO:0000256" key="1">
    <source>
        <dbReference type="SAM" id="MobiDB-lite"/>
    </source>
</evidence>
<reference evidence="2 3" key="1">
    <citation type="submission" date="2019-09" db="EMBL/GenBank/DDBJ databases">
        <title>Parvibaculum sedimenti sp. nov., isolated from sediment.</title>
        <authorList>
            <person name="Wang Y."/>
        </authorList>
    </citation>
    <scope>NUCLEOTIDE SEQUENCE [LARGE SCALE GENOMIC DNA]</scope>
    <source>
        <strain evidence="2 3">HXT-9</strain>
    </source>
</reference>